<keyword evidence="2" id="KW-1185">Reference proteome</keyword>
<dbReference type="STRING" id="45073.Lqui_1094"/>
<accession>A0A0W0Y605</accession>
<dbReference type="PATRIC" id="fig|45073.5.peg.1155"/>
<sequence length="281" mass="32461">MEFTIDDCEQHIISKLREGIQKNTIDSTKLSEAPYDIKLIRCVESFMYDHKIPDPESHIERNDSHSVHQKNRQNKITLQNLFSDALFQLVRRGILKPGERFGGNFYITNVSSLSEGFTVTEYGKEWLILNQNDNLLPASHGRLEEVYSKFQSLFGVEYFRRAKEAVSCYFSANYLACCVMSGAATESILLTAAFIKTNKDEALKIYKTGSGRRRIENLVFGQTNQYIKERYGRYTDIISYWRDESGHGAESEIDVHEAYIALLSLLRYAEFMRDHWSEITA</sequence>
<evidence type="ECO:0008006" key="3">
    <source>
        <dbReference type="Google" id="ProtNLM"/>
    </source>
</evidence>
<dbReference type="AlphaFoldDB" id="A0A0W0Y605"/>
<proteinExistence type="predicted"/>
<evidence type="ECO:0000313" key="1">
    <source>
        <dbReference type="EMBL" id="KTD52250.1"/>
    </source>
</evidence>
<gene>
    <name evidence="1" type="ORF">Lqui_1094</name>
</gene>
<name>A0A0W0Y605_9GAMM</name>
<organism evidence="1 2">
    <name type="scientific">Legionella quinlivanii</name>
    <dbReference type="NCBI Taxonomy" id="45073"/>
    <lineage>
        <taxon>Bacteria</taxon>
        <taxon>Pseudomonadati</taxon>
        <taxon>Pseudomonadota</taxon>
        <taxon>Gammaproteobacteria</taxon>
        <taxon>Legionellales</taxon>
        <taxon>Legionellaceae</taxon>
        <taxon>Legionella</taxon>
    </lineage>
</organism>
<protein>
    <recommendedName>
        <fullName evidence="3">DUF4145 domain-containing protein</fullName>
    </recommendedName>
</protein>
<dbReference type="OrthoDB" id="9256201at2"/>
<dbReference type="RefSeq" id="WP_058507176.1">
    <property type="nucleotide sequence ID" value="NZ_CAAAIK010000003.1"/>
</dbReference>
<dbReference type="EMBL" id="LNYS01000006">
    <property type="protein sequence ID" value="KTD52250.1"/>
    <property type="molecule type" value="Genomic_DNA"/>
</dbReference>
<dbReference type="Proteomes" id="UP000054618">
    <property type="component" value="Unassembled WGS sequence"/>
</dbReference>
<reference evidence="1 2" key="1">
    <citation type="submission" date="2015-11" db="EMBL/GenBank/DDBJ databases">
        <title>Genomic analysis of 38 Legionella species identifies large and diverse effector repertoires.</title>
        <authorList>
            <person name="Burstein D."/>
            <person name="Amaro F."/>
            <person name="Zusman T."/>
            <person name="Lifshitz Z."/>
            <person name="Cohen O."/>
            <person name="Gilbert J.A."/>
            <person name="Pupko T."/>
            <person name="Shuman H.A."/>
            <person name="Segal G."/>
        </authorList>
    </citation>
    <scope>NUCLEOTIDE SEQUENCE [LARGE SCALE GENOMIC DNA]</scope>
    <source>
        <strain evidence="1 2">CDC#1442-AUS-E</strain>
    </source>
</reference>
<comment type="caution">
    <text evidence="1">The sequence shown here is derived from an EMBL/GenBank/DDBJ whole genome shotgun (WGS) entry which is preliminary data.</text>
</comment>
<evidence type="ECO:0000313" key="2">
    <source>
        <dbReference type="Proteomes" id="UP000054618"/>
    </source>
</evidence>